<dbReference type="EMBL" id="CP012673">
    <property type="protein sequence ID" value="AUX47682.1"/>
    <property type="molecule type" value="Genomic_DNA"/>
</dbReference>
<accession>A0A2L0F835</accession>
<feature type="region of interest" description="Disordered" evidence="1">
    <location>
        <begin position="1"/>
        <end position="44"/>
    </location>
</feature>
<sequence>MNGRTLAPLAAATPRCQRGSASSARAATPLNGGEEYSPRGAHGASTCAAATTGKRVDPFCFCRTRAAPTAHGKPTLPAAHAFVEPCSRRASRARRGSSASTLRRNRVPTCSDRCWHQEGPPKRSPWRAAAEQSRLSATARPDAAVRWEYQQECPRRYANECAPPWQPREEPSPRSETRGDRGRRRHLRETPAWGHRGGVRTDPGERVLHGSSQARDRRSSQQAIRVHSTEFRALWRNQPRGRCNREGAQPARAGPLRRDRPPQGRQQRRHRAHAARALPQHA</sequence>
<feature type="compositionally biased region" description="Basic and acidic residues" evidence="1">
    <location>
        <begin position="167"/>
        <end position="180"/>
    </location>
</feature>
<reference evidence="2 3" key="1">
    <citation type="submission" date="2015-09" db="EMBL/GenBank/DDBJ databases">
        <title>Sorangium comparison.</title>
        <authorList>
            <person name="Zaburannyi N."/>
            <person name="Bunk B."/>
            <person name="Overmann J."/>
            <person name="Mueller R."/>
        </authorList>
    </citation>
    <scope>NUCLEOTIDE SEQUENCE [LARGE SCALE GENOMIC DNA]</scope>
    <source>
        <strain evidence="2 3">So ce26</strain>
    </source>
</reference>
<dbReference type="Proteomes" id="UP000238348">
    <property type="component" value="Chromosome"/>
</dbReference>
<feature type="region of interest" description="Disordered" evidence="1">
    <location>
        <begin position="111"/>
        <end position="141"/>
    </location>
</feature>
<feature type="region of interest" description="Disordered" evidence="1">
    <location>
        <begin position="160"/>
        <end position="282"/>
    </location>
</feature>
<evidence type="ECO:0000313" key="3">
    <source>
        <dbReference type="Proteomes" id="UP000238348"/>
    </source>
</evidence>
<protein>
    <submittedName>
        <fullName evidence="2">Uncharacterized protein</fullName>
    </submittedName>
</protein>
<dbReference type="AlphaFoldDB" id="A0A2L0F835"/>
<evidence type="ECO:0000313" key="2">
    <source>
        <dbReference type="EMBL" id="AUX47682.1"/>
    </source>
</evidence>
<organism evidence="2 3">
    <name type="scientific">Sorangium cellulosum</name>
    <name type="common">Polyangium cellulosum</name>
    <dbReference type="NCBI Taxonomy" id="56"/>
    <lineage>
        <taxon>Bacteria</taxon>
        <taxon>Pseudomonadati</taxon>
        <taxon>Myxococcota</taxon>
        <taxon>Polyangia</taxon>
        <taxon>Polyangiales</taxon>
        <taxon>Polyangiaceae</taxon>
        <taxon>Sorangium</taxon>
    </lineage>
</organism>
<feature type="compositionally biased region" description="Basic and acidic residues" evidence="1">
    <location>
        <begin position="202"/>
        <end position="219"/>
    </location>
</feature>
<name>A0A2L0F835_SORCE</name>
<gene>
    <name evidence="2" type="ORF">SOCE26_092060</name>
</gene>
<proteinExistence type="predicted"/>
<evidence type="ECO:0000256" key="1">
    <source>
        <dbReference type="SAM" id="MobiDB-lite"/>
    </source>
</evidence>